<dbReference type="HOGENOM" id="CLU_1500565_0_0_11"/>
<sequence>MADPKDLVDGLRYSHGSWYFNLHQTARKSFRVSAVDLSGPGLESSTWDLSYAATLLAVQSTWSKSVSETAWSPVKLGQTLRVSPSALDMPRVTLRREEPTEPNDSGWVVGPGAAADQEVLPVHDVIRRRGNLARALTLPVGARVETAGKKLVSIYAASDRFCWGVRDGLIGMEIPIRNR</sequence>
<gene>
    <name evidence="1" type="ordered locus">AAur_0983</name>
</gene>
<dbReference type="KEGG" id="aau:AAur_0983"/>
<reference evidence="1 2" key="1">
    <citation type="journal article" date="2006" name="PLoS Genet.">
        <title>Secrets of soil survival revealed by the genome sequence of Arthrobacter aurescens TC1.</title>
        <authorList>
            <person name="Mongodin E.F."/>
            <person name="Shapir N."/>
            <person name="Daugherty S.C."/>
            <person name="DeBoy R.T."/>
            <person name="Emerson J.B."/>
            <person name="Shvartzbeyn A."/>
            <person name="Radune D."/>
            <person name="Vamathevan J."/>
            <person name="Riggs F."/>
            <person name="Grinberg V."/>
            <person name="Khouri H."/>
            <person name="Wackett L.P."/>
            <person name="Nelson K.E."/>
            <person name="Sadowsky M.J."/>
        </authorList>
    </citation>
    <scope>NUCLEOTIDE SEQUENCE [LARGE SCALE GENOMIC DNA]</scope>
    <source>
        <strain evidence="1 2">TC1</strain>
    </source>
</reference>
<evidence type="ECO:0000313" key="2">
    <source>
        <dbReference type="Proteomes" id="UP000000637"/>
    </source>
</evidence>
<dbReference type="STRING" id="290340.AAur_0983"/>
<dbReference type="EMBL" id="CP000474">
    <property type="protein sequence ID" value="ABM09590.1"/>
    <property type="molecule type" value="Genomic_DNA"/>
</dbReference>
<dbReference type="AlphaFoldDB" id="A1R3G1"/>
<keyword evidence="2" id="KW-1185">Reference proteome</keyword>
<proteinExistence type="predicted"/>
<accession>A1R3G1</accession>
<protein>
    <submittedName>
        <fullName evidence="1">Uncharacterized protein</fullName>
    </submittedName>
</protein>
<name>A1R3G1_PAEAT</name>
<evidence type="ECO:0000313" key="1">
    <source>
        <dbReference type="EMBL" id="ABM09590.1"/>
    </source>
</evidence>
<organism evidence="1 2">
    <name type="scientific">Paenarthrobacter aurescens (strain TC1)</name>
    <dbReference type="NCBI Taxonomy" id="290340"/>
    <lineage>
        <taxon>Bacteria</taxon>
        <taxon>Bacillati</taxon>
        <taxon>Actinomycetota</taxon>
        <taxon>Actinomycetes</taxon>
        <taxon>Micrococcales</taxon>
        <taxon>Micrococcaceae</taxon>
        <taxon>Paenarthrobacter</taxon>
    </lineage>
</organism>
<dbReference type="Proteomes" id="UP000000637">
    <property type="component" value="Chromosome"/>
</dbReference>